<dbReference type="EMBL" id="MU003699">
    <property type="protein sequence ID" value="KAF2811058.1"/>
    <property type="molecule type" value="Genomic_DNA"/>
</dbReference>
<evidence type="ECO:0000256" key="12">
    <source>
        <dbReference type="SAM" id="Phobius"/>
    </source>
</evidence>
<dbReference type="GO" id="GO:0016020">
    <property type="term" value="C:membrane"/>
    <property type="evidence" value="ECO:0007669"/>
    <property type="project" value="UniProtKB-SubCell"/>
</dbReference>
<dbReference type="OrthoDB" id="10020554at2759"/>
<keyword evidence="9" id="KW-1208">Phospholipid metabolism</keyword>
<dbReference type="InterPro" id="IPR050324">
    <property type="entry name" value="CDP-alcohol_PTase-I"/>
</dbReference>
<evidence type="ECO:0000313" key="15">
    <source>
        <dbReference type="RefSeq" id="XP_033578022.1"/>
    </source>
</evidence>
<evidence type="ECO:0000256" key="1">
    <source>
        <dbReference type="ARBA" id="ARBA00004141"/>
    </source>
</evidence>
<evidence type="ECO:0000256" key="2">
    <source>
        <dbReference type="ARBA" id="ARBA00022516"/>
    </source>
</evidence>
<evidence type="ECO:0000256" key="3">
    <source>
        <dbReference type="ARBA" id="ARBA00022679"/>
    </source>
</evidence>
<dbReference type="PROSITE" id="PS00379">
    <property type="entry name" value="CDP_ALCOHOL_P_TRANSF"/>
    <property type="match status" value="1"/>
</dbReference>
<keyword evidence="8" id="KW-0594">Phospholipid biosynthesis</keyword>
<evidence type="ECO:0000256" key="8">
    <source>
        <dbReference type="ARBA" id="ARBA00023209"/>
    </source>
</evidence>
<gene>
    <name evidence="13 15" type="ORF">BDZ99DRAFT_497957</name>
</gene>
<evidence type="ECO:0000313" key="13">
    <source>
        <dbReference type="EMBL" id="KAF2811058.1"/>
    </source>
</evidence>
<dbReference type="RefSeq" id="XP_033578022.1">
    <property type="nucleotide sequence ID" value="XM_033723551.1"/>
</dbReference>
<feature type="transmembrane region" description="Helical" evidence="12">
    <location>
        <begin position="353"/>
        <end position="371"/>
    </location>
</feature>
<dbReference type="InterPro" id="IPR000462">
    <property type="entry name" value="CDP-OH_P_trans"/>
</dbReference>
<dbReference type="PANTHER" id="PTHR14269:SF60">
    <property type="entry name" value="CARDIOLIPIN SYNTHASE (CMP-FORMING)"/>
    <property type="match status" value="1"/>
</dbReference>
<protein>
    <recommendedName>
        <fullName evidence="16">Cardiolipin synthetase</fullName>
    </recommendedName>
</protein>
<evidence type="ECO:0000256" key="9">
    <source>
        <dbReference type="ARBA" id="ARBA00023264"/>
    </source>
</evidence>
<dbReference type="GO" id="GO:0043337">
    <property type="term" value="F:cardiolipin synthase (CMP-forming)"/>
    <property type="evidence" value="ECO:0007669"/>
    <property type="project" value="TreeGrafter"/>
</dbReference>
<dbReference type="PANTHER" id="PTHR14269">
    <property type="entry name" value="CDP-DIACYLGLYCEROL--GLYCEROL-3-PHOSPHATE 3-PHOSPHATIDYLTRANSFERASE-RELATED"/>
    <property type="match status" value="1"/>
</dbReference>
<dbReference type="InterPro" id="IPR048254">
    <property type="entry name" value="CDP_ALCOHOL_P_TRANSF_CS"/>
</dbReference>
<evidence type="ECO:0000256" key="4">
    <source>
        <dbReference type="ARBA" id="ARBA00022692"/>
    </source>
</evidence>
<feature type="compositionally biased region" description="Low complexity" evidence="11">
    <location>
        <begin position="78"/>
        <end position="105"/>
    </location>
</feature>
<dbReference type="AlphaFoldDB" id="A0A6A6YR83"/>
<reference evidence="15" key="3">
    <citation type="submission" date="2025-04" db="UniProtKB">
        <authorList>
            <consortium name="RefSeq"/>
        </authorList>
    </citation>
    <scope>IDENTIFICATION</scope>
    <source>
        <strain evidence="15">CBS 304.34</strain>
    </source>
</reference>
<reference evidence="15" key="2">
    <citation type="submission" date="2020-04" db="EMBL/GenBank/DDBJ databases">
        <authorList>
            <consortium name="NCBI Genome Project"/>
        </authorList>
    </citation>
    <scope>NUCLEOTIDE SEQUENCE</scope>
    <source>
        <strain evidence="15">CBS 304.34</strain>
    </source>
</reference>
<dbReference type="GO" id="GO:0005739">
    <property type="term" value="C:mitochondrion"/>
    <property type="evidence" value="ECO:0007669"/>
    <property type="project" value="TreeGrafter"/>
</dbReference>
<organism evidence="13">
    <name type="scientific">Mytilinidion resinicola</name>
    <dbReference type="NCBI Taxonomy" id="574789"/>
    <lineage>
        <taxon>Eukaryota</taxon>
        <taxon>Fungi</taxon>
        <taxon>Dikarya</taxon>
        <taxon>Ascomycota</taxon>
        <taxon>Pezizomycotina</taxon>
        <taxon>Dothideomycetes</taxon>
        <taxon>Pleosporomycetidae</taxon>
        <taxon>Mytilinidiales</taxon>
        <taxon>Mytilinidiaceae</taxon>
        <taxon>Mytilinidion</taxon>
    </lineage>
</organism>
<feature type="region of interest" description="Disordered" evidence="11">
    <location>
        <begin position="71"/>
        <end position="105"/>
    </location>
</feature>
<keyword evidence="4 12" id="KW-0812">Transmembrane</keyword>
<keyword evidence="6" id="KW-0443">Lipid metabolism</keyword>
<dbReference type="Gene3D" id="1.20.120.1760">
    <property type="match status" value="1"/>
</dbReference>
<dbReference type="Pfam" id="PF01066">
    <property type="entry name" value="CDP-OH_P_transf"/>
    <property type="match status" value="1"/>
</dbReference>
<keyword evidence="7 12" id="KW-0472">Membrane</keyword>
<keyword evidence="5 12" id="KW-1133">Transmembrane helix</keyword>
<sequence length="388" mass="41113">MAAILVPHCVGRAGRGRGLSGAALGGLGKWRGEERVCGAFGRVRWSEGVWLGFSTRAGLRVDGGKGRIVDGGAKIPVSTPSTPSTTSGTPSSTLSLPSSPKPRLTPKALRQNIASRLSALPRENIYNIPNILTFSRLVATPVIGYLVVHNQHAWAVGLFAYAGITDLVDGWIARKWNLQTVVGSVVDPMADKILMTTLVCCLAINGSLPLPLATLILGRDASLAVAAIYYRWTSLPEPKTLTRYWDFSLPSAEVHPTIISKLNTFLQLGLIGATLTLPLLVPAAAGSSESLLKPVAEVLGGAEGVKTIVTGLQGVVAATTLWSGASYIWTKDAVKILGDDEVLKKKQGFRGRMVIGGTFGIVLAVTAALAWKDRTKEKEDETEEGDGR</sequence>
<proteinExistence type="inferred from homology"/>
<keyword evidence="3 10" id="KW-0808">Transferase</keyword>
<keyword evidence="14" id="KW-1185">Reference proteome</keyword>
<keyword evidence="2" id="KW-0444">Lipid biosynthesis</keyword>
<comment type="similarity">
    <text evidence="10">Belongs to the CDP-alcohol phosphatidyltransferase class-I family.</text>
</comment>
<reference evidence="13 15" key="1">
    <citation type="journal article" date="2020" name="Stud. Mycol.">
        <title>101 Dothideomycetes genomes: a test case for predicting lifestyles and emergence of pathogens.</title>
        <authorList>
            <person name="Haridas S."/>
            <person name="Albert R."/>
            <person name="Binder M."/>
            <person name="Bloem J."/>
            <person name="Labutti K."/>
            <person name="Salamov A."/>
            <person name="Andreopoulos B."/>
            <person name="Baker S."/>
            <person name="Barry K."/>
            <person name="Bills G."/>
            <person name="Bluhm B."/>
            <person name="Cannon C."/>
            <person name="Castanera R."/>
            <person name="Culley D."/>
            <person name="Daum C."/>
            <person name="Ezra D."/>
            <person name="Gonzalez J."/>
            <person name="Henrissat B."/>
            <person name="Kuo A."/>
            <person name="Liang C."/>
            <person name="Lipzen A."/>
            <person name="Lutzoni F."/>
            <person name="Magnuson J."/>
            <person name="Mondo S."/>
            <person name="Nolan M."/>
            <person name="Ohm R."/>
            <person name="Pangilinan J."/>
            <person name="Park H.-J."/>
            <person name="Ramirez L."/>
            <person name="Alfaro M."/>
            <person name="Sun H."/>
            <person name="Tritt A."/>
            <person name="Yoshinaga Y."/>
            <person name="Zwiers L.-H."/>
            <person name="Turgeon B."/>
            <person name="Goodwin S."/>
            <person name="Spatafora J."/>
            <person name="Crous P."/>
            <person name="Grigoriev I."/>
        </authorList>
    </citation>
    <scope>NUCLEOTIDE SEQUENCE</scope>
    <source>
        <strain evidence="13 15">CBS 304.34</strain>
    </source>
</reference>
<dbReference type="GeneID" id="54464444"/>
<name>A0A6A6YR83_9PEZI</name>
<evidence type="ECO:0000313" key="14">
    <source>
        <dbReference type="Proteomes" id="UP000504636"/>
    </source>
</evidence>
<evidence type="ECO:0000256" key="5">
    <source>
        <dbReference type="ARBA" id="ARBA00022989"/>
    </source>
</evidence>
<dbReference type="GO" id="GO:0032049">
    <property type="term" value="P:cardiolipin biosynthetic process"/>
    <property type="evidence" value="ECO:0007669"/>
    <property type="project" value="TreeGrafter"/>
</dbReference>
<dbReference type="Proteomes" id="UP000504636">
    <property type="component" value="Unplaced"/>
</dbReference>
<comment type="subcellular location">
    <subcellularLocation>
        <location evidence="1">Membrane</location>
        <topology evidence="1">Multi-pass membrane protein</topology>
    </subcellularLocation>
</comment>
<dbReference type="FunFam" id="1.20.120.1760:FF:000017">
    <property type="entry name" value="Phosphatidyl synthase"/>
    <property type="match status" value="1"/>
</dbReference>
<evidence type="ECO:0000256" key="6">
    <source>
        <dbReference type="ARBA" id="ARBA00023098"/>
    </source>
</evidence>
<accession>A0A6A6YR83</accession>
<evidence type="ECO:0008006" key="16">
    <source>
        <dbReference type="Google" id="ProtNLM"/>
    </source>
</evidence>
<evidence type="ECO:0000256" key="7">
    <source>
        <dbReference type="ARBA" id="ARBA00023136"/>
    </source>
</evidence>
<dbReference type="InterPro" id="IPR043130">
    <property type="entry name" value="CDP-OH_PTrfase_TM_dom"/>
</dbReference>
<evidence type="ECO:0000256" key="10">
    <source>
        <dbReference type="RuleBase" id="RU003750"/>
    </source>
</evidence>
<evidence type="ECO:0000256" key="11">
    <source>
        <dbReference type="SAM" id="MobiDB-lite"/>
    </source>
</evidence>
<feature type="transmembrane region" description="Helical" evidence="12">
    <location>
        <begin position="265"/>
        <end position="285"/>
    </location>
</feature>